<protein>
    <submittedName>
        <fullName evidence="2">Putative cell wall proline rich protein</fullName>
    </submittedName>
</protein>
<feature type="compositionally biased region" description="Polar residues" evidence="1">
    <location>
        <begin position="748"/>
        <end position="776"/>
    </location>
</feature>
<keyword evidence="3" id="KW-1185">Reference proteome</keyword>
<evidence type="ECO:0000313" key="3">
    <source>
        <dbReference type="Proteomes" id="UP000326565"/>
    </source>
</evidence>
<feature type="compositionally biased region" description="Polar residues" evidence="1">
    <location>
        <begin position="244"/>
        <end position="278"/>
    </location>
</feature>
<dbReference type="AlphaFoldDB" id="A0A5N5WZP0"/>
<feature type="region of interest" description="Disordered" evidence="1">
    <location>
        <begin position="448"/>
        <end position="468"/>
    </location>
</feature>
<name>A0A5N5WZP0_9EURO</name>
<feature type="compositionally biased region" description="Low complexity" evidence="1">
    <location>
        <begin position="832"/>
        <end position="848"/>
    </location>
</feature>
<sequence length="906" mass="97930">MASISLPLPPQTTSAFSPYLDTAGQSPSRHSRRNLTMSSPLPNPPFVFPARDSEPIAQASTTHSGGPPPLPAFSFNPGSAHSSQPSLPSLPINRAGGHRRRCSEFVGGEQLVSPETVEASQNNEENPTMTPTKLPAPGPGFSAGGPGRRRHAHRRSAAISSVDLTAISNTLDLKPAVGSAPLLQTDAKRDLGASDETLRPVCYSATTLGRPTPPASPRIMINDESLPPAHFETIDIVPDGRPISQVSKDSESTIQPEVTARNSSKSGVSTSDLPSTVDRNQKPRPRTADASLMLDPNVFGGSDVSPTKRPLSATGHSRFRKSMSSGIIDAALRKHHAMSDGGHYTDSSRHSSSDDGDSYTSTNDARDSFESSSASKKKSKIKKRQKKVRSWAGAILTRGKGKRHQSKKDETKKSEIPPPVITRTNSDLGSALDVNFDDDEDIVIIRTPTNPTAPQSRQPAAETQQDLENSWKPRSFYEQNTQDDALSPIIDLDAALGPFNTPDARSRRVAESGFSAASRRMYSGGRRGEFVGPEMRYHRRAESAPEMPPLDRSFLNQARLANSSSMENPDVFYEEEEDAFLAATSDLPKGSGEKPPIQAVTSGAEIVDHQSEGSSDTLTREHTSEVDMQQSGLGIQKDGLTQPPEPNIISASQDNGNVVGQQSAISQLQNAKNPFSNRPKSSGPAEIIKQELWQRRLGIPPSPDISPRFLPADNRPCTSPLELTPNIPPFSLQGGGSLSNSSFPSPEFTGSSSDAPRSITTSSTTDRNFSSPSYNPSVDFPHASVEDVPSLTSSASTTTNPLNRISATFFQRSRLSTDRSASFSAAVHRRSSQANSSKRSSLASLSKLVVGPHTERSKLSYEEKPPSDEPERSKKKGHRISRLMQFWRAKDKDKLNESIIHEERPS</sequence>
<dbReference type="OrthoDB" id="5406427at2759"/>
<dbReference type="EMBL" id="ML732232">
    <property type="protein sequence ID" value="KAB8073175.1"/>
    <property type="molecule type" value="Genomic_DNA"/>
</dbReference>
<feature type="compositionally biased region" description="Basic residues" evidence="1">
    <location>
        <begin position="375"/>
        <end position="389"/>
    </location>
</feature>
<feature type="region of interest" description="Disordered" evidence="1">
    <location>
        <begin position="603"/>
        <end position="659"/>
    </location>
</feature>
<feature type="region of interest" description="Disordered" evidence="1">
    <location>
        <begin position="698"/>
        <end position="781"/>
    </location>
</feature>
<gene>
    <name evidence="2" type="ORF">BDV29DRAFT_140921</name>
</gene>
<feature type="region of interest" description="Disordered" evidence="1">
    <location>
        <begin position="338"/>
        <end position="433"/>
    </location>
</feature>
<feature type="compositionally biased region" description="Polar residues" evidence="1">
    <location>
        <begin position="649"/>
        <end position="659"/>
    </location>
</feature>
<feature type="compositionally biased region" description="Polar residues" evidence="1">
    <location>
        <begin position="118"/>
        <end position="131"/>
    </location>
</feature>
<accession>A0A5N5WZP0</accession>
<feature type="compositionally biased region" description="Basic residues" evidence="1">
    <location>
        <begin position="147"/>
        <end position="156"/>
    </location>
</feature>
<feature type="region of interest" description="Disordered" evidence="1">
    <location>
        <begin position="825"/>
        <end position="887"/>
    </location>
</feature>
<feature type="compositionally biased region" description="Polar residues" evidence="1">
    <location>
        <begin position="76"/>
        <end position="87"/>
    </location>
</feature>
<organism evidence="2 3">
    <name type="scientific">Aspergillus leporis</name>
    <dbReference type="NCBI Taxonomy" id="41062"/>
    <lineage>
        <taxon>Eukaryota</taxon>
        <taxon>Fungi</taxon>
        <taxon>Dikarya</taxon>
        <taxon>Ascomycota</taxon>
        <taxon>Pezizomycotina</taxon>
        <taxon>Eurotiomycetes</taxon>
        <taxon>Eurotiomycetidae</taxon>
        <taxon>Eurotiales</taxon>
        <taxon>Aspergillaceae</taxon>
        <taxon>Aspergillus</taxon>
        <taxon>Aspergillus subgen. Circumdati</taxon>
    </lineage>
</organism>
<feature type="compositionally biased region" description="Polar residues" evidence="1">
    <location>
        <begin position="23"/>
        <end position="40"/>
    </location>
</feature>
<dbReference type="Proteomes" id="UP000326565">
    <property type="component" value="Unassembled WGS sequence"/>
</dbReference>
<evidence type="ECO:0000313" key="2">
    <source>
        <dbReference type="EMBL" id="KAB8073175.1"/>
    </source>
</evidence>
<proteinExistence type="predicted"/>
<feature type="region of interest" description="Disordered" evidence="1">
    <location>
        <begin position="240"/>
        <end position="321"/>
    </location>
</feature>
<feature type="region of interest" description="Disordered" evidence="1">
    <location>
        <begin position="1"/>
        <end position="156"/>
    </location>
</feature>
<evidence type="ECO:0000256" key="1">
    <source>
        <dbReference type="SAM" id="MobiDB-lite"/>
    </source>
</evidence>
<reference evidence="2 3" key="1">
    <citation type="submission" date="2019-04" db="EMBL/GenBank/DDBJ databases">
        <title>Friends and foes A comparative genomics study of 23 Aspergillus species from section Flavi.</title>
        <authorList>
            <consortium name="DOE Joint Genome Institute"/>
            <person name="Kjaerbolling I."/>
            <person name="Vesth T."/>
            <person name="Frisvad J.C."/>
            <person name="Nybo J.L."/>
            <person name="Theobald S."/>
            <person name="Kildgaard S."/>
            <person name="Isbrandt T."/>
            <person name="Kuo A."/>
            <person name="Sato A."/>
            <person name="Lyhne E.K."/>
            <person name="Kogle M.E."/>
            <person name="Wiebenga A."/>
            <person name="Kun R.S."/>
            <person name="Lubbers R.J."/>
            <person name="Makela M.R."/>
            <person name="Barry K."/>
            <person name="Chovatia M."/>
            <person name="Clum A."/>
            <person name="Daum C."/>
            <person name="Haridas S."/>
            <person name="He G."/>
            <person name="LaButti K."/>
            <person name="Lipzen A."/>
            <person name="Mondo S."/>
            <person name="Riley R."/>
            <person name="Salamov A."/>
            <person name="Simmons B.A."/>
            <person name="Magnuson J.K."/>
            <person name="Henrissat B."/>
            <person name="Mortensen U.H."/>
            <person name="Larsen T.O."/>
            <person name="Devries R.P."/>
            <person name="Grigoriev I.V."/>
            <person name="Machida M."/>
            <person name="Baker S.E."/>
            <person name="Andersen M.R."/>
        </authorList>
    </citation>
    <scope>NUCLEOTIDE SEQUENCE [LARGE SCALE GENOMIC DNA]</scope>
    <source>
        <strain evidence="2 3">CBS 151.66</strain>
    </source>
</reference>
<feature type="compositionally biased region" description="Basic and acidic residues" evidence="1">
    <location>
        <begin position="853"/>
        <end position="872"/>
    </location>
</feature>